<reference evidence="2" key="1">
    <citation type="submission" date="2019-03" db="EMBL/GenBank/DDBJ databases">
        <authorList>
            <person name="Mank J."/>
            <person name="Almeida P."/>
        </authorList>
    </citation>
    <scope>NUCLEOTIDE SEQUENCE</scope>
    <source>
        <strain evidence="2">78183</strain>
    </source>
</reference>
<sequence>MKGSMAEERKSTALGGNMLDGLTPSQSAMDVDYAHQKEVKEREKMDAAAAVVSPSREANKERVAEAFKNKPLGLMP</sequence>
<proteinExistence type="predicted"/>
<gene>
    <name evidence="2" type="ORF">SVIM_LOCUS164280</name>
</gene>
<evidence type="ECO:0000313" key="2">
    <source>
        <dbReference type="EMBL" id="VFU34378.1"/>
    </source>
</evidence>
<feature type="compositionally biased region" description="Basic and acidic residues" evidence="1">
    <location>
        <begin position="1"/>
        <end position="11"/>
    </location>
</feature>
<feature type="region of interest" description="Disordered" evidence="1">
    <location>
        <begin position="50"/>
        <end position="76"/>
    </location>
</feature>
<dbReference type="AlphaFoldDB" id="A0A6N2LG14"/>
<feature type="region of interest" description="Disordered" evidence="1">
    <location>
        <begin position="1"/>
        <end position="29"/>
    </location>
</feature>
<dbReference type="EMBL" id="CAADRP010001001">
    <property type="protein sequence ID" value="VFU34378.1"/>
    <property type="molecule type" value="Genomic_DNA"/>
</dbReference>
<evidence type="ECO:0000256" key="1">
    <source>
        <dbReference type="SAM" id="MobiDB-lite"/>
    </source>
</evidence>
<name>A0A6N2LG14_SALVM</name>
<organism evidence="2">
    <name type="scientific">Salix viminalis</name>
    <name type="common">Common osier</name>
    <name type="synonym">Basket willow</name>
    <dbReference type="NCBI Taxonomy" id="40686"/>
    <lineage>
        <taxon>Eukaryota</taxon>
        <taxon>Viridiplantae</taxon>
        <taxon>Streptophyta</taxon>
        <taxon>Embryophyta</taxon>
        <taxon>Tracheophyta</taxon>
        <taxon>Spermatophyta</taxon>
        <taxon>Magnoliopsida</taxon>
        <taxon>eudicotyledons</taxon>
        <taxon>Gunneridae</taxon>
        <taxon>Pentapetalae</taxon>
        <taxon>rosids</taxon>
        <taxon>fabids</taxon>
        <taxon>Malpighiales</taxon>
        <taxon>Salicaceae</taxon>
        <taxon>Saliceae</taxon>
        <taxon>Salix</taxon>
    </lineage>
</organism>
<protein>
    <submittedName>
        <fullName evidence="2">Uncharacterized protein</fullName>
    </submittedName>
</protein>
<accession>A0A6N2LG14</accession>
<feature type="compositionally biased region" description="Basic and acidic residues" evidence="1">
    <location>
        <begin position="57"/>
        <end position="68"/>
    </location>
</feature>